<dbReference type="STRING" id="1798553.A3H70_04755"/>
<dbReference type="EMBL" id="MHKO01000027">
    <property type="protein sequence ID" value="OGY92159.1"/>
    <property type="molecule type" value="Genomic_DNA"/>
</dbReference>
<sequence length="120" mass="13716">MIIDELEEVTTRLCRDPKSGKKYLVLQHSAFERPIAVLVRAELVMECFFCDMVEVCPQEVTPMTTIPQVQHPQLSKEFIEALLDAAQTSNTCPLFAYRASLENLQSMLEKRARAEETVRV</sequence>
<gene>
    <name evidence="1" type="ORF">A3H70_04755</name>
</gene>
<dbReference type="AlphaFoldDB" id="A0A1G2BUA8"/>
<organism evidence="1 2">
    <name type="scientific">Candidatus Komeilibacteria bacterium RIFCSPLOWO2_02_FULL_48_11</name>
    <dbReference type="NCBI Taxonomy" id="1798553"/>
    <lineage>
        <taxon>Bacteria</taxon>
        <taxon>Candidatus Komeiliibacteriota</taxon>
    </lineage>
</organism>
<proteinExistence type="predicted"/>
<reference evidence="1 2" key="1">
    <citation type="journal article" date="2016" name="Nat. Commun.">
        <title>Thousands of microbial genomes shed light on interconnected biogeochemical processes in an aquifer system.</title>
        <authorList>
            <person name="Anantharaman K."/>
            <person name="Brown C.T."/>
            <person name="Hug L.A."/>
            <person name="Sharon I."/>
            <person name="Castelle C.J."/>
            <person name="Probst A.J."/>
            <person name="Thomas B.C."/>
            <person name="Singh A."/>
            <person name="Wilkins M.J."/>
            <person name="Karaoz U."/>
            <person name="Brodie E.L."/>
            <person name="Williams K.H."/>
            <person name="Hubbard S.S."/>
            <person name="Banfield J.F."/>
        </authorList>
    </citation>
    <scope>NUCLEOTIDE SEQUENCE [LARGE SCALE GENOMIC DNA]</scope>
</reference>
<evidence type="ECO:0000313" key="2">
    <source>
        <dbReference type="Proteomes" id="UP000178109"/>
    </source>
</evidence>
<comment type="caution">
    <text evidence="1">The sequence shown here is derived from an EMBL/GenBank/DDBJ whole genome shotgun (WGS) entry which is preliminary data.</text>
</comment>
<evidence type="ECO:0000313" key="1">
    <source>
        <dbReference type="EMBL" id="OGY92159.1"/>
    </source>
</evidence>
<protein>
    <submittedName>
        <fullName evidence="1">Uncharacterized protein</fullName>
    </submittedName>
</protein>
<name>A0A1G2BUA8_9BACT</name>
<accession>A0A1G2BUA8</accession>
<dbReference type="Proteomes" id="UP000178109">
    <property type="component" value="Unassembled WGS sequence"/>
</dbReference>